<dbReference type="HOGENOM" id="CLU_036032_1_0_3"/>
<dbReference type="SUPFAM" id="SSF55729">
    <property type="entry name" value="Acyl-CoA N-acyltransferases (Nat)"/>
    <property type="match status" value="1"/>
</dbReference>
<dbReference type="PATRIC" id="fig|111780.3.peg.2606"/>
<dbReference type="AlphaFoldDB" id="K9XU06"/>
<name>K9XU06_STAC7</name>
<dbReference type="InterPro" id="IPR007434">
    <property type="entry name" value="FemAB-like"/>
</dbReference>
<dbReference type="PANTHER" id="PTHR47017:SF1">
    <property type="entry name" value="ACYL-COA"/>
    <property type="match status" value="1"/>
</dbReference>
<dbReference type="eggNOG" id="COG3146">
    <property type="taxonomic scope" value="Bacteria"/>
</dbReference>
<dbReference type="EMBL" id="CP003653">
    <property type="protein sequence ID" value="AFZ36038.1"/>
    <property type="molecule type" value="Genomic_DNA"/>
</dbReference>
<dbReference type="InterPro" id="IPR016181">
    <property type="entry name" value="Acyl_CoA_acyltransferase"/>
</dbReference>
<dbReference type="RefSeq" id="WP_015193706.1">
    <property type="nucleotide sequence ID" value="NC_019748.1"/>
</dbReference>
<keyword evidence="2" id="KW-1185">Reference proteome</keyword>
<dbReference type="Pfam" id="PF04339">
    <property type="entry name" value="FemAB_like"/>
    <property type="match status" value="1"/>
</dbReference>
<organism evidence="1 2">
    <name type="scientific">Stanieria cyanosphaera (strain ATCC 29371 / PCC 7437)</name>
    <dbReference type="NCBI Taxonomy" id="111780"/>
    <lineage>
        <taxon>Bacteria</taxon>
        <taxon>Bacillati</taxon>
        <taxon>Cyanobacteriota</taxon>
        <taxon>Cyanophyceae</taxon>
        <taxon>Pleurocapsales</taxon>
        <taxon>Dermocarpellaceae</taxon>
        <taxon>Stanieria</taxon>
    </lineage>
</organism>
<evidence type="ECO:0000313" key="1">
    <source>
        <dbReference type="EMBL" id="AFZ36038.1"/>
    </source>
</evidence>
<dbReference type="PANTHER" id="PTHR47017">
    <property type="entry name" value="ACYL-COA"/>
    <property type="match status" value="1"/>
</dbReference>
<gene>
    <name evidence="1" type="ordered locus">Sta7437_2505</name>
</gene>
<evidence type="ECO:0008006" key="3">
    <source>
        <dbReference type="Google" id="ProtNLM"/>
    </source>
</evidence>
<sequence length="397" mass="46879">MVEQIKPKYSVAWLSNLAEIPQAEWDALALPLNTPFLEWAWINNLETSGSAIARTGWQSCHLTVWRERNLIAAAPFYIKSHSYGEFVFDHQWADLSYRLGVEYYPKLVGMTPFTPATGYRFLIAPEENEEELTELMVAAIDHFCDRNRISSCNFLFVDPDWRALMENFGFSSWLHHSYIWGNQNFNSFDDYLQMFNANQRRNIKRERKAVVNAGLEMRVLAGEEIPHYLYPLIYRFYSNTCDKFYWGSKYLTRKFFEQLYPNYSDRIVLVAAYQEGGDKKPVGMSFCLTKGNNLYGRYWGCFEEYNCLHFEACYYKPIEWAINNGITMFDPGAGGSHKKRRGFPATPNYSLHRFYNRRMNQILRNYIDEINQMEQEEIDAINHELPFSKREINFDFE</sequence>
<proteinExistence type="predicted"/>
<dbReference type="Proteomes" id="UP000010473">
    <property type="component" value="Chromosome"/>
</dbReference>
<dbReference type="KEGG" id="scs:Sta7437_2505"/>
<protein>
    <recommendedName>
        <fullName evidence="3">N-acetyltransferase</fullName>
    </recommendedName>
</protein>
<dbReference type="OrthoDB" id="9776898at2"/>
<reference evidence="2" key="1">
    <citation type="journal article" date="2013" name="Proc. Natl. Acad. Sci. U.S.A.">
        <title>Improving the coverage of the cyanobacterial phylum using diversity-driven genome sequencing.</title>
        <authorList>
            <person name="Shih P.M."/>
            <person name="Wu D."/>
            <person name="Latifi A."/>
            <person name="Axen S.D."/>
            <person name="Fewer D.P."/>
            <person name="Talla E."/>
            <person name="Calteau A."/>
            <person name="Cai F."/>
            <person name="Tandeau de Marsac N."/>
            <person name="Rippka R."/>
            <person name="Herdman M."/>
            <person name="Sivonen K."/>
            <person name="Coursin T."/>
            <person name="Laurent T."/>
            <person name="Goodwin L."/>
            <person name="Nolan M."/>
            <person name="Davenport K.W."/>
            <person name="Han C.S."/>
            <person name="Rubin E.M."/>
            <person name="Eisen J.A."/>
            <person name="Woyke T."/>
            <person name="Gugger M."/>
            <person name="Kerfeld C.A."/>
        </authorList>
    </citation>
    <scope>NUCLEOTIDE SEQUENCE [LARGE SCALE GENOMIC DNA]</scope>
    <source>
        <strain evidence="2">ATCC 29371 / PCC 7437</strain>
    </source>
</reference>
<accession>K9XU06</accession>
<evidence type="ECO:0000313" key="2">
    <source>
        <dbReference type="Proteomes" id="UP000010473"/>
    </source>
</evidence>
<dbReference type="Gene3D" id="3.40.630.30">
    <property type="match status" value="1"/>
</dbReference>
<dbReference type="STRING" id="111780.Sta7437_2505"/>